<evidence type="ECO:0000313" key="3">
    <source>
        <dbReference type="EMBL" id="QJH95766.1"/>
    </source>
</evidence>
<name>A0A6H1ZE32_9ZZZZ</name>
<protein>
    <submittedName>
        <fullName evidence="1">Uncharacterized protein</fullName>
    </submittedName>
</protein>
<evidence type="ECO:0000313" key="1">
    <source>
        <dbReference type="EMBL" id="QJA46173.1"/>
    </source>
</evidence>
<accession>A0A6H1ZE32</accession>
<dbReference type="EMBL" id="MT144628">
    <property type="protein sequence ID" value="QJH95766.1"/>
    <property type="molecule type" value="Genomic_DNA"/>
</dbReference>
<dbReference type="AlphaFoldDB" id="A0A6H1ZE32"/>
<reference evidence="1" key="1">
    <citation type="submission" date="2020-03" db="EMBL/GenBank/DDBJ databases">
        <title>The deep terrestrial virosphere.</title>
        <authorList>
            <person name="Holmfeldt K."/>
            <person name="Nilsson E."/>
            <person name="Simone D."/>
            <person name="Lopez-Fernandez M."/>
            <person name="Wu X."/>
            <person name="de Brujin I."/>
            <person name="Lundin D."/>
            <person name="Andersson A."/>
            <person name="Bertilsson S."/>
            <person name="Dopson M."/>
        </authorList>
    </citation>
    <scope>NUCLEOTIDE SEQUENCE</scope>
    <source>
        <strain evidence="2">MM415B04448</strain>
        <strain evidence="1">TM448A00336</strain>
        <strain evidence="3">TM448B00512</strain>
    </source>
</reference>
<sequence length="79" mass="8541">MNIKATERYEVWDSSGLARVLAEIMAGTLRRLRAGSVLSIVGAGDGWVVCETDDGIRLALTPEAVAQHARRVEGMIVCK</sequence>
<organism evidence="1">
    <name type="scientific">viral metagenome</name>
    <dbReference type="NCBI Taxonomy" id="1070528"/>
    <lineage>
        <taxon>unclassified sequences</taxon>
        <taxon>metagenomes</taxon>
        <taxon>organismal metagenomes</taxon>
    </lineage>
</organism>
<dbReference type="EMBL" id="MT144004">
    <property type="protein sequence ID" value="QJA46173.1"/>
    <property type="molecule type" value="Genomic_DNA"/>
</dbReference>
<evidence type="ECO:0000313" key="2">
    <source>
        <dbReference type="EMBL" id="QJA92834.1"/>
    </source>
</evidence>
<dbReference type="EMBL" id="MT143100">
    <property type="protein sequence ID" value="QJA92834.1"/>
    <property type="molecule type" value="Genomic_DNA"/>
</dbReference>
<proteinExistence type="predicted"/>
<gene>
    <name evidence="2" type="ORF">MM415B04448_0002</name>
    <name evidence="1" type="ORF">TM448A00336_0022</name>
    <name evidence="3" type="ORF">TM448B00512_0033</name>
</gene>